<dbReference type="EMBL" id="UINC01009454">
    <property type="protein sequence ID" value="SVA42395.1"/>
    <property type="molecule type" value="Genomic_DNA"/>
</dbReference>
<evidence type="ECO:0000313" key="2">
    <source>
        <dbReference type="EMBL" id="SVA42395.1"/>
    </source>
</evidence>
<dbReference type="Gene3D" id="2.60.40.4070">
    <property type="match status" value="1"/>
</dbReference>
<organism evidence="2">
    <name type="scientific">marine metagenome</name>
    <dbReference type="NCBI Taxonomy" id="408172"/>
    <lineage>
        <taxon>unclassified sequences</taxon>
        <taxon>metagenomes</taxon>
        <taxon>ecological metagenomes</taxon>
    </lineage>
</organism>
<dbReference type="InterPro" id="IPR025965">
    <property type="entry name" value="FlgD/Vpr_Ig-like"/>
</dbReference>
<proteinExistence type="predicted"/>
<accession>A0A381VQ11</accession>
<dbReference type="AlphaFoldDB" id="A0A381VQ11"/>
<feature type="domain" description="FlgD/Vpr Ig-like" evidence="1">
    <location>
        <begin position="194"/>
        <end position="252"/>
    </location>
</feature>
<dbReference type="InterPro" id="IPR026444">
    <property type="entry name" value="Secre_tail"/>
</dbReference>
<dbReference type="Pfam" id="PF13860">
    <property type="entry name" value="FlgD_ig"/>
    <property type="match status" value="1"/>
</dbReference>
<sequence>SSIDDPEEIIISGSIYGFGGSYQSTSTIQPGKGYWINASADGEVTLNSGGAARIKPFVDRAADANVIRFNGMPLYFGVTIPENELQSYELPPKPPAGASDVRFKGGWRLVKDYGEVEVINSSETLTISYDIQIEPEEHFYWALTSETGDEMVLDGIGEIVVPSAEKFILERKAAVPLVFTLHQNFPNPFNPTTTLRYDLPEENHVTLTVYDMLGRMVTQLVNTSQKAGFKSVQWNATDSMGRPVSAGVYLYHIRSGEFVQTRKMVLLK</sequence>
<evidence type="ECO:0000259" key="1">
    <source>
        <dbReference type="Pfam" id="PF13860"/>
    </source>
</evidence>
<gene>
    <name evidence="2" type="ORF">METZ01_LOCUS95249</name>
</gene>
<reference evidence="2" key="1">
    <citation type="submission" date="2018-05" db="EMBL/GenBank/DDBJ databases">
        <authorList>
            <person name="Lanie J.A."/>
            <person name="Ng W.-L."/>
            <person name="Kazmierczak K.M."/>
            <person name="Andrzejewski T.M."/>
            <person name="Davidsen T.M."/>
            <person name="Wayne K.J."/>
            <person name="Tettelin H."/>
            <person name="Glass J.I."/>
            <person name="Rusch D."/>
            <person name="Podicherti R."/>
            <person name="Tsui H.-C.T."/>
            <person name="Winkler M.E."/>
        </authorList>
    </citation>
    <scope>NUCLEOTIDE SEQUENCE</scope>
</reference>
<name>A0A381VQ11_9ZZZZ</name>
<feature type="non-terminal residue" evidence="2">
    <location>
        <position position="1"/>
    </location>
</feature>
<dbReference type="NCBIfam" id="TIGR04183">
    <property type="entry name" value="Por_Secre_tail"/>
    <property type="match status" value="1"/>
</dbReference>
<protein>
    <recommendedName>
        <fullName evidence="1">FlgD/Vpr Ig-like domain-containing protein</fullName>
    </recommendedName>
</protein>